<sequence length="108" mass="12198">MGFSRQEYWSGLHALLQGIFLIQGSNPCLIHLPILTSLFFTTSATLEALLSGKTGFSITYPDLPAAISRDRKVVFPTFYMMQDCTLPFSRNGCRELQHTLLDVLNREK</sequence>
<evidence type="ECO:0000313" key="2">
    <source>
        <dbReference type="Proteomes" id="UP001176941"/>
    </source>
</evidence>
<organism evidence="1 2">
    <name type="scientific">Rangifer tarandus platyrhynchus</name>
    <name type="common">Svalbard reindeer</name>
    <dbReference type="NCBI Taxonomy" id="3082113"/>
    <lineage>
        <taxon>Eukaryota</taxon>
        <taxon>Metazoa</taxon>
        <taxon>Chordata</taxon>
        <taxon>Craniata</taxon>
        <taxon>Vertebrata</taxon>
        <taxon>Euteleostomi</taxon>
        <taxon>Mammalia</taxon>
        <taxon>Eutheria</taxon>
        <taxon>Laurasiatheria</taxon>
        <taxon>Artiodactyla</taxon>
        <taxon>Ruminantia</taxon>
        <taxon>Pecora</taxon>
        <taxon>Cervidae</taxon>
        <taxon>Odocoileinae</taxon>
        <taxon>Rangifer</taxon>
    </lineage>
</organism>
<name>A0ABN8YW51_RANTA</name>
<evidence type="ECO:0000313" key="1">
    <source>
        <dbReference type="EMBL" id="CAI9165583.1"/>
    </source>
</evidence>
<dbReference type="EMBL" id="OX459960">
    <property type="protein sequence ID" value="CAI9165583.1"/>
    <property type="molecule type" value="Genomic_DNA"/>
</dbReference>
<accession>A0ABN8YW51</accession>
<dbReference type="Proteomes" id="UP001176941">
    <property type="component" value="Chromosome 24"/>
</dbReference>
<keyword evidence="2" id="KW-1185">Reference proteome</keyword>
<protein>
    <submittedName>
        <fullName evidence="1">Uncharacterized protein</fullName>
    </submittedName>
</protein>
<reference evidence="1" key="1">
    <citation type="submission" date="2023-04" db="EMBL/GenBank/DDBJ databases">
        <authorList>
            <consortium name="ELIXIR-Norway"/>
        </authorList>
    </citation>
    <scope>NUCLEOTIDE SEQUENCE [LARGE SCALE GENOMIC DNA]</scope>
</reference>
<proteinExistence type="predicted"/>
<gene>
    <name evidence="1" type="ORF">MRATA1EN1_LOCUS14545</name>
</gene>